<evidence type="ECO:0000313" key="5">
    <source>
        <dbReference type="Proteomes" id="UP001597349"/>
    </source>
</evidence>
<dbReference type="Pfam" id="PF00353">
    <property type="entry name" value="HemolysinCabind"/>
    <property type="match status" value="14"/>
</dbReference>
<sequence length="1157" mass="115620">MADRFGTNGSDVINGTADDDFMSGGPQGGDPALETGDDVINGEGGNDTILGLGGNDTLTGGDGSDTIEGGDGEDELHGGAGDDTMLGGDGSDVFHGGAGNDTFDGQGDFDDVWYAGEGGLQGVAVDLAAGTATDTFGDTDTLTSISGIAGSDLADTLLGDDEDNIIRSFRGNDIVDGRGGSDEAHYANDQNLISVTVNLALGTAVEVYGDGTSTDTLIGIERIRGSLGDDSLTGDDGSNRIRGIAGDDLINGAGGRDMADYSQDARYGGNQGVTVNLDTGSAVDGFGDTDTLTGIEDVRGTMFGDILTGDDGENQLEGDGGDDTINGLGGADTMSGAQGNDTYYVDNVGDQVIDVTGQGTDSVFSSVTFNLSGQELETLTLTGAVSINGTGNSIANIITGNSGNNIINGLGGADTMQGGLGNDTYYVDNAGDKAIDATGQGTDNVFSSVTFNLSGQELETLTLTGAASINGTGNSIANIITGNSGNNIINGLGGADTMQGGLGNDTYYVDNVGDQVIDVTGQGTDSVFSSVTFNLSGQELETLTLTGAVSINGTGNSIANIITGNSGNNIINGLGGADTMQGGLGNDTYYVDNVGDQVIDVTGQGTDNVFSSVTFNLSGQELETLTLTGAASINGTGNSIANIITGNSGNNIINGLGGADTMQGGLGSDTYYVDNAGDKAIDATGQGTDNVFSSVSFNLSGQELETLTLTGAASINGTGNSIANVITGNSGINTLTGLGGNDTLDGKAGADTMQGGIGNDTYYVDNAGDHVVETIGQGTDNVFSSVSFNLSGQELETLTLTGAANINGTGNSIANIITGNSGVNTLLGLGGNDIFRGGLGHDVMDGGDGLDTADYSNQVAAVAVSLTNAVDAQVTIGGIAEDTIRNIENVTGGSGGDTLTGDGFVNVLIGGGGNDTISGRDGNDTLIGGDGNDIINGNSGDDRLIGGRGNDTINGNSGLDTVDYSTDVNSGAVHGIVVNLWAGGAQLGVAADTATDSFGNTDVVTNIRNVTGTQFADQIFGGGHDNILTAGAGNDVLDGHLGNDTLIGGTGSDFFVFHTALDALTNVDTITDFAVVDDTIQADNLIFAALGGNGTLTANQFVKNTTGLAGDGDDHIIYETDTGWLTYDSNGNAAGGSTHFATLAANLALTNADFVVV</sequence>
<evidence type="ECO:0000313" key="4">
    <source>
        <dbReference type="EMBL" id="MFD2058812.1"/>
    </source>
</evidence>
<evidence type="ECO:0000256" key="2">
    <source>
        <dbReference type="ARBA" id="ARBA00022525"/>
    </source>
</evidence>
<dbReference type="Gene3D" id="2.150.10.10">
    <property type="entry name" value="Serralysin-like metalloprotease, C-terminal"/>
    <property type="match status" value="8"/>
</dbReference>
<dbReference type="InterPro" id="IPR001343">
    <property type="entry name" value="Hemolysn_Ca-bd"/>
</dbReference>
<comment type="subcellular location">
    <subcellularLocation>
        <location evidence="1">Secreted</location>
    </subcellularLocation>
</comment>
<dbReference type="InterPro" id="IPR018511">
    <property type="entry name" value="Hemolysin-typ_Ca-bd_CS"/>
</dbReference>
<keyword evidence="2" id="KW-0964">Secreted</keyword>
<evidence type="ECO:0000256" key="3">
    <source>
        <dbReference type="SAM" id="MobiDB-lite"/>
    </source>
</evidence>
<evidence type="ECO:0000256" key="1">
    <source>
        <dbReference type="ARBA" id="ARBA00004613"/>
    </source>
</evidence>
<dbReference type="InterPro" id="IPR011049">
    <property type="entry name" value="Serralysin-like_metalloprot_C"/>
</dbReference>
<organism evidence="4 5">
    <name type="scientific">Mesorhizobium calcicola</name>
    <dbReference type="NCBI Taxonomy" id="1300310"/>
    <lineage>
        <taxon>Bacteria</taxon>
        <taxon>Pseudomonadati</taxon>
        <taxon>Pseudomonadota</taxon>
        <taxon>Alphaproteobacteria</taxon>
        <taxon>Hyphomicrobiales</taxon>
        <taxon>Phyllobacteriaceae</taxon>
        <taxon>Mesorhizobium</taxon>
    </lineage>
</organism>
<accession>A0ABW4WTB5</accession>
<dbReference type="RefSeq" id="WP_379027247.1">
    <property type="nucleotide sequence ID" value="NZ_JBHUGY010000080.1"/>
</dbReference>
<dbReference type="PRINTS" id="PR00313">
    <property type="entry name" value="CABNDNGRPT"/>
</dbReference>
<dbReference type="PROSITE" id="PS00330">
    <property type="entry name" value="HEMOLYSIN_CALCIUM"/>
    <property type="match status" value="5"/>
</dbReference>
<protein>
    <submittedName>
        <fullName evidence="4">Beta strand repeat-containing protein</fullName>
    </submittedName>
</protein>
<reference evidence="5" key="1">
    <citation type="journal article" date="2019" name="Int. J. Syst. Evol. Microbiol.">
        <title>The Global Catalogue of Microorganisms (GCM) 10K type strain sequencing project: providing services to taxonomists for standard genome sequencing and annotation.</title>
        <authorList>
            <consortium name="The Broad Institute Genomics Platform"/>
            <consortium name="The Broad Institute Genome Sequencing Center for Infectious Disease"/>
            <person name="Wu L."/>
            <person name="Ma J."/>
        </authorList>
    </citation>
    <scope>NUCLEOTIDE SEQUENCE [LARGE SCALE GENOMIC DNA]</scope>
    <source>
        <strain evidence="5">CGMCC 1.16226</strain>
    </source>
</reference>
<dbReference type="InterPro" id="IPR050557">
    <property type="entry name" value="RTX_toxin/Mannuronan_C5-epim"/>
</dbReference>
<gene>
    <name evidence="4" type="ORF">ACFSQT_38780</name>
</gene>
<feature type="region of interest" description="Disordered" evidence="3">
    <location>
        <begin position="1"/>
        <end position="101"/>
    </location>
</feature>
<feature type="compositionally biased region" description="Low complexity" evidence="3">
    <location>
        <begin position="47"/>
        <end position="59"/>
    </location>
</feature>
<dbReference type="PANTHER" id="PTHR38340:SF1">
    <property type="entry name" value="S-LAYER PROTEIN"/>
    <property type="match status" value="1"/>
</dbReference>
<comment type="caution">
    <text evidence="4">The sequence shown here is derived from an EMBL/GenBank/DDBJ whole genome shotgun (WGS) entry which is preliminary data.</text>
</comment>
<name>A0ABW4WTB5_9HYPH</name>
<dbReference type="EMBL" id="JBHUGY010000080">
    <property type="protein sequence ID" value="MFD2058812.1"/>
    <property type="molecule type" value="Genomic_DNA"/>
</dbReference>
<proteinExistence type="predicted"/>
<dbReference type="SUPFAM" id="SSF51120">
    <property type="entry name" value="beta-Roll"/>
    <property type="match status" value="8"/>
</dbReference>
<dbReference type="PANTHER" id="PTHR38340">
    <property type="entry name" value="S-LAYER PROTEIN"/>
    <property type="match status" value="1"/>
</dbReference>
<keyword evidence="5" id="KW-1185">Reference proteome</keyword>
<dbReference type="Proteomes" id="UP001597349">
    <property type="component" value="Unassembled WGS sequence"/>
</dbReference>